<comment type="caution">
    <text evidence="2">The sequence shown here is derived from an EMBL/GenBank/DDBJ whole genome shotgun (WGS) entry which is preliminary data.</text>
</comment>
<evidence type="ECO:0000313" key="3">
    <source>
        <dbReference type="Proteomes" id="UP001596292"/>
    </source>
</evidence>
<feature type="region of interest" description="Disordered" evidence="1">
    <location>
        <begin position="1"/>
        <end position="42"/>
    </location>
</feature>
<feature type="compositionally biased region" description="Polar residues" evidence="1">
    <location>
        <begin position="10"/>
        <end position="20"/>
    </location>
</feature>
<evidence type="ECO:0000256" key="1">
    <source>
        <dbReference type="SAM" id="MobiDB-lite"/>
    </source>
</evidence>
<sequence>MNRHRKIERSSTPDTVQTPSEGVVIPFPGLTQRPARPAPDSSEARGQILLFLGVRYERRAS</sequence>
<evidence type="ECO:0000313" key="2">
    <source>
        <dbReference type="EMBL" id="MFC6792536.1"/>
    </source>
</evidence>
<dbReference type="RefSeq" id="WP_378974523.1">
    <property type="nucleotide sequence ID" value="NZ_JBHSWN010000001.1"/>
</dbReference>
<protein>
    <submittedName>
        <fullName evidence="2">Uncharacterized protein</fullName>
    </submittedName>
</protein>
<dbReference type="Proteomes" id="UP001596292">
    <property type="component" value="Unassembled WGS sequence"/>
</dbReference>
<gene>
    <name evidence="2" type="ORF">ACFQE0_25035</name>
</gene>
<accession>A0ABW2BT77</accession>
<dbReference type="EMBL" id="JBHSWN010000001">
    <property type="protein sequence ID" value="MFC6792536.1"/>
    <property type="molecule type" value="Genomic_DNA"/>
</dbReference>
<reference evidence="3" key="1">
    <citation type="journal article" date="2019" name="Int. J. Syst. Evol. Microbiol.">
        <title>The Global Catalogue of Microorganisms (GCM) 10K type strain sequencing project: providing services to taxonomists for standard genome sequencing and annotation.</title>
        <authorList>
            <consortium name="The Broad Institute Genomics Platform"/>
            <consortium name="The Broad Institute Genome Sequencing Center for Infectious Disease"/>
            <person name="Wu L."/>
            <person name="Ma J."/>
        </authorList>
    </citation>
    <scope>NUCLEOTIDE SEQUENCE [LARGE SCALE GENOMIC DNA]</scope>
    <source>
        <strain evidence="3">CCUG 48316</strain>
    </source>
</reference>
<name>A0ABW2BT77_9HYPH</name>
<proteinExistence type="predicted"/>
<keyword evidence="3" id="KW-1185">Reference proteome</keyword>
<organism evidence="2 3">
    <name type="scientific">Methylobacterium komagatae</name>
    <dbReference type="NCBI Taxonomy" id="374425"/>
    <lineage>
        <taxon>Bacteria</taxon>
        <taxon>Pseudomonadati</taxon>
        <taxon>Pseudomonadota</taxon>
        <taxon>Alphaproteobacteria</taxon>
        <taxon>Hyphomicrobiales</taxon>
        <taxon>Methylobacteriaceae</taxon>
        <taxon>Methylobacterium</taxon>
    </lineage>
</organism>